<dbReference type="GeneID" id="301043536"/>
<dbReference type="InterPro" id="IPR006311">
    <property type="entry name" value="TAT_signal"/>
</dbReference>
<name>A0ABY1Y3Y1_9HYPH</name>
<reference evidence="1 2" key="1">
    <citation type="submission" date="2019-02" db="EMBL/GenBank/DDBJ databases">
        <title>Current taxonomic status of genus Agrobacterium and description of Agrobacterium cavarae sp. nov. isolated from maize roots.</title>
        <authorList>
            <person name="Flores-Felix J.D."/>
            <person name="Menendez E."/>
            <person name="Ramirez-Bahena M.H."/>
            <person name="Garcia-Fraile P."/>
            <person name="Velazquez E."/>
        </authorList>
    </citation>
    <scope>NUCLEOTIDE SEQUENCE [LARGE SCALE GENOMIC DNA]</scope>
    <source>
        <strain evidence="1 2">RZME10</strain>
    </source>
</reference>
<evidence type="ECO:0000313" key="1">
    <source>
        <dbReference type="EMBL" id="TBN09525.1"/>
    </source>
</evidence>
<sequence length="710" mass="76106">MDSNRRNLILGLGVLSAGTIAPSLAKSTGRAVAMTATAPRAGIPLDAPIAKADKASTIAAFGNARMVADWTSPTVKGTDIDTGAVFQNGCDALGRETVSAIPSNAGFLSWPDQNGSQLTMVAIDGTPVMSAAGIVPRFATAMRKGSDAQEVRLTDRGGTGIDLAGASALSVTLPIHLSSGEQFEVHILWSPNQRMSSAQDVMRGVPNGNDPLDGLNARNNIVTLGNGKANRFQAYAGGGGSGPDRVSIATGGTTISATGKKSGATYRFPKNAQYVTTHIFSSTRYREFENGAITKDVALSEAQTSAILGGSMDNPDLAIGSIFSGSDKKLSKRNRGNILVGGVVVTKNRSMGQIRAIQARMALIGQQHLAATLAEVKALFNIDLIDMRRADPSTGRVAGERGNVNLIFNTNSTLQFGYTDPDTGLQGIHSPDNSNLNSYRSEETFNLGRNGFTILSFAMLESGAADNNVQVTWSLSKGDPQADTRSDAIWMLGHHHAVPAVATKPSATKDAASVVARRKLADLTTKFNYDGLMQTLLKYNYWTALIRRFTNEVINTSQTDNQDLTLTASVLENIDDSSPIKFDAPLPQQTRDNLQYLYKVGQEQLMVHVHEPSAVYNYEDAPDHMKFFTAKNRLYVSGGGVQPFGHMDGSIAEMPYAPVVHGDGDERLQSVPYQNQAKANRAYLAIADRPLSDEDVRKVQANWYKVQEST</sequence>
<proteinExistence type="predicted"/>
<accession>A0ABY1Y3Y1</accession>
<organism evidence="1 2">
    <name type="scientific">Agrobacterium cavarae</name>
    <dbReference type="NCBI Taxonomy" id="2528239"/>
    <lineage>
        <taxon>Bacteria</taxon>
        <taxon>Pseudomonadati</taxon>
        <taxon>Pseudomonadota</taxon>
        <taxon>Alphaproteobacteria</taxon>
        <taxon>Hyphomicrobiales</taxon>
        <taxon>Rhizobiaceae</taxon>
        <taxon>Rhizobium/Agrobacterium group</taxon>
        <taxon>Agrobacterium</taxon>
    </lineage>
</organism>
<gene>
    <name evidence="1" type="ORF">EYC79_20330</name>
</gene>
<dbReference type="Proteomes" id="UP000294239">
    <property type="component" value="Unassembled WGS sequence"/>
</dbReference>
<keyword evidence="2" id="KW-1185">Reference proteome</keyword>
<evidence type="ECO:0000313" key="2">
    <source>
        <dbReference type="Proteomes" id="UP000294239"/>
    </source>
</evidence>
<dbReference type="PROSITE" id="PS51318">
    <property type="entry name" value="TAT"/>
    <property type="match status" value="1"/>
</dbReference>
<comment type="caution">
    <text evidence="1">The sequence shown here is derived from an EMBL/GenBank/DDBJ whole genome shotgun (WGS) entry which is preliminary data.</text>
</comment>
<protein>
    <submittedName>
        <fullName evidence="1">Uncharacterized protein</fullName>
    </submittedName>
</protein>
<dbReference type="EMBL" id="SISF01000033">
    <property type="protein sequence ID" value="TBN09525.1"/>
    <property type="molecule type" value="Genomic_DNA"/>
</dbReference>
<dbReference type="RefSeq" id="WP_130979322.1">
    <property type="nucleotide sequence ID" value="NZ_SISF01000033.1"/>
</dbReference>